<name>A0A6J6CKK5_9ZZZZ</name>
<protein>
    <submittedName>
        <fullName evidence="1">Unannotated protein</fullName>
    </submittedName>
</protein>
<evidence type="ECO:0000313" key="1">
    <source>
        <dbReference type="EMBL" id="CAB4550849.1"/>
    </source>
</evidence>
<accession>A0A6J6CKK5</accession>
<sequence>MLLAELEVWHSRPTTPTRRVALGHLVLPTDPAPGFGGLLLGAVMASQLPEVEPDLVADVHRLVQQVERGDRVPQPRLRHRYQVDRHGLAVSIHRLVGEGDNVRFDLHPQGSPLAQVLGAVYAVERLDLSARQRLVPVLQRAMRWRGPIGPSFIANLAGTASTSLAAMADPRAWALELLGFPLGTGKVSKRDVTARYRDGLRRVHPDHGGDEAAASKAIADLGEAKKILLG</sequence>
<dbReference type="AlphaFoldDB" id="A0A6J6CKK5"/>
<gene>
    <name evidence="1" type="ORF">UFOPK1493_01047</name>
</gene>
<proteinExistence type="predicted"/>
<reference evidence="1" key="1">
    <citation type="submission" date="2020-05" db="EMBL/GenBank/DDBJ databases">
        <authorList>
            <person name="Chiriac C."/>
            <person name="Salcher M."/>
            <person name="Ghai R."/>
            <person name="Kavagutti S V."/>
        </authorList>
    </citation>
    <scope>NUCLEOTIDE SEQUENCE</scope>
</reference>
<dbReference type="InterPro" id="IPR001623">
    <property type="entry name" value="DnaJ_domain"/>
</dbReference>
<dbReference type="SUPFAM" id="SSF46565">
    <property type="entry name" value="Chaperone J-domain"/>
    <property type="match status" value="1"/>
</dbReference>
<dbReference type="Gene3D" id="1.10.287.110">
    <property type="entry name" value="DnaJ domain"/>
    <property type="match status" value="1"/>
</dbReference>
<dbReference type="EMBL" id="CAEZSR010000027">
    <property type="protein sequence ID" value="CAB4550849.1"/>
    <property type="molecule type" value="Genomic_DNA"/>
</dbReference>
<dbReference type="InterPro" id="IPR036869">
    <property type="entry name" value="J_dom_sf"/>
</dbReference>
<dbReference type="CDD" id="cd06257">
    <property type="entry name" value="DnaJ"/>
    <property type="match status" value="1"/>
</dbReference>
<organism evidence="1">
    <name type="scientific">freshwater metagenome</name>
    <dbReference type="NCBI Taxonomy" id="449393"/>
    <lineage>
        <taxon>unclassified sequences</taxon>
        <taxon>metagenomes</taxon>
        <taxon>ecological metagenomes</taxon>
    </lineage>
</organism>